<gene>
    <name evidence="1" type="ORF">Tci_902258</name>
</gene>
<comment type="caution">
    <text evidence="1">The sequence shown here is derived from an EMBL/GenBank/DDBJ whole genome shotgun (WGS) entry which is preliminary data.</text>
</comment>
<organism evidence="1">
    <name type="scientific">Tanacetum cinerariifolium</name>
    <name type="common">Dalmatian daisy</name>
    <name type="synonym">Chrysanthemum cinerariifolium</name>
    <dbReference type="NCBI Taxonomy" id="118510"/>
    <lineage>
        <taxon>Eukaryota</taxon>
        <taxon>Viridiplantae</taxon>
        <taxon>Streptophyta</taxon>
        <taxon>Embryophyta</taxon>
        <taxon>Tracheophyta</taxon>
        <taxon>Spermatophyta</taxon>
        <taxon>Magnoliopsida</taxon>
        <taxon>eudicotyledons</taxon>
        <taxon>Gunneridae</taxon>
        <taxon>Pentapetalae</taxon>
        <taxon>asterids</taxon>
        <taxon>campanulids</taxon>
        <taxon>Asterales</taxon>
        <taxon>Asteraceae</taxon>
        <taxon>Asteroideae</taxon>
        <taxon>Anthemideae</taxon>
        <taxon>Anthemidinae</taxon>
        <taxon>Tanacetum</taxon>
    </lineage>
</organism>
<name>A0A699V949_TANCI</name>
<dbReference type="EMBL" id="BKCJ011402556">
    <property type="protein sequence ID" value="GFD30289.1"/>
    <property type="molecule type" value="Genomic_DNA"/>
</dbReference>
<dbReference type="AlphaFoldDB" id="A0A699V949"/>
<evidence type="ECO:0000313" key="1">
    <source>
        <dbReference type="EMBL" id="GFD30289.1"/>
    </source>
</evidence>
<protein>
    <submittedName>
        <fullName evidence="1">Uncharacterized protein</fullName>
    </submittedName>
</protein>
<reference evidence="1" key="1">
    <citation type="journal article" date="2019" name="Sci. Rep.">
        <title>Draft genome of Tanacetum cinerariifolium, the natural source of mosquito coil.</title>
        <authorList>
            <person name="Yamashiro T."/>
            <person name="Shiraishi A."/>
            <person name="Satake H."/>
            <person name="Nakayama K."/>
        </authorList>
    </citation>
    <scope>NUCLEOTIDE SEQUENCE</scope>
</reference>
<sequence>QQQVRIRFAVFEQDVVLGLVLLDEVVFEQKRIRFRVDDGELDALDVLDQLLRFLVVVLLGEVRRDALAQIHGFAHVDDAFLIEVTVHPRLVRQAVYLFLYFGLSCHRPQDRPQIQADS</sequence>
<proteinExistence type="predicted"/>
<accession>A0A699V949</accession>
<feature type="non-terminal residue" evidence="1">
    <location>
        <position position="1"/>
    </location>
</feature>